<gene>
    <name evidence="1" type="ORF">MLD38_038944</name>
</gene>
<dbReference type="Proteomes" id="UP001057402">
    <property type="component" value="Chromosome 12"/>
</dbReference>
<name>A0ACB9L0S3_9MYRT</name>
<comment type="caution">
    <text evidence="1">The sequence shown here is derived from an EMBL/GenBank/DDBJ whole genome shotgun (WGS) entry which is preliminary data.</text>
</comment>
<proteinExistence type="predicted"/>
<evidence type="ECO:0000313" key="1">
    <source>
        <dbReference type="EMBL" id="KAI4303297.1"/>
    </source>
</evidence>
<sequence length="218" mass="25285">MFHATQAHTNAQMNKFLATMVEWYRFADNRKKVVNFCSYILRGSLAKLYAAKYKLRSRAKVYKIGARNLSRPLKEKKGQSPEYHNLLRMGLVESIDGLQYTRMSLVPETDYSPFPNDWRPEHEKALLEYLRLDDPKTLEEQRRCIKEQGLISPQDYSSMLVWNYKRNAISSDQLSLLKRSIDDAASSGSALSGSDDEKNDENVDEVEENREQVHVMLN</sequence>
<reference evidence="2" key="1">
    <citation type="journal article" date="2023" name="Front. Plant Sci.">
        <title>Chromosomal-level genome assembly of Melastoma candidum provides insights into trichome evolution.</title>
        <authorList>
            <person name="Zhong Y."/>
            <person name="Wu W."/>
            <person name="Sun C."/>
            <person name="Zou P."/>
            <person name="Liu Y."/>
            <person name="Dai S."/>
            <person name="Zhou R."/>
        </authorList>
    </citation>
    <scope>NUCLEOTIDE SEQUENCE [LARGE SCALE GENOMIC DNA]</scope>
</reference>
<evidence type="ECO:0000313" key="2">
    <source>
        <dbReference type="Proteomes" id="UP001057402"/>
    </source>
</evidence>
<dbReference type="EMBL" id="CM042891">
    <property type="protein sequence ID" value="KAI4303297.1"/>
    <property type="molecule type" value="Genomic_DNA"/>
</dbReference>
<organism evidence="1 2">
    <name type="scientific">Melastoma candidum</name>
    <dbReference type="NCBI Taxonomy" id="119954"/>
    <lineage>
        <taxon>Eukaryota</taxon>
        <taxon>Viridiplantae</taxon>
        <taxon>Streptophyta</taxon>
        <taxon>Embryophyta</taxon>
        <taxon>Tracheophyta</taxon>
        <taxon>Spermatophyta</taxon>
        <taxon>Magnoliopsida</taxon>
        <taxon>eudicotyledons</taxon>
        <taxon>Gunneridae</taxon>
        <taxon>Pentapetalae</taxon>
        <taxon>rosids</taxon>
        <taxon>malvids</taxon>
        <taxon>Myrtales</taxon>
        <taxon>Melastomataceae</taxon>
        <taxon>Melastomatoideae</taxon>
        <taxon>Melastomateae</taxon>
        <taxon>Melastoma</taxon>
    </lineage>
</organism>
<keyword evidence="2" id="KW-1185">Reference proteome</keyword>
<accession>A0ACB9L0S3</accession>
<protein>
    <submittedName>
        <fullName evidence="1">Uncharacterized protein</fullName>
    </submittedName>
</protein>